<evidence type="ECO:0000313" key="7">
    <source>
        <dbReference type="Proteomes" id="UP001155182"/>
    </source>
</evidence>
<evidence type="ECO:0000256" key="2">
    <source>
        <dbReference type="PIRSR" id="PIRSR006232-1"/>
    </source>
</evidence>
<dbReference type="AlphaFoldDB" id="A0A9X2F096"/>
<dbReference type="PANTHER" id="PTHR43594:SF1">
    <property type="entry name" value="QUERCETIN 2,3-DIOXYGENASE PA2418-RELATED"/>
    <property type="match status" value="1"/>
</dbReference>
<evidence type="ECO:0000259" key="4">
    <source>
        <dbReference type="Pfam" id="PF02678"/>
    </source>
</evidence>
<dbReference type="InterPro" id="IPR003829">
    <property type="entry name" value="Pirin_N_dom"/>
</dbReference>
<keyword evidence="2" id="KW-0408">Iron</keyword>
<dbReference type="Pfam" id="PF02678">
    <property type="entry name" value="Pirin"/>
    <property type="match status" value="1"/>
</dbReference>
<comment type="caution">
    <text evidence="6">The sequence shown here is derived from an EMBL/GenBank/DDBJ whole genome shotgun (WGS) entry which is preliminary data.</text>
</comment>
<feature type="binding site" evidence="2">
    <location>
        <position position="110"/>
    </location>
    <ligand>
        <name>Fe cation</name>
        <dbReference type="ChEBI" id="CHEBI:24875"/>
    </ligand>
</feature>
<dbReference type="InterPro" id="IPR011051">
    <property type="entry name" value="RmlC_Cupin_sf"/>
</dbReference>
<keyword evidence="7" id="KW-1185">Reference proteome</keyword>
<feature type="domain" description="Pirin N-terminal" evidence="4">
    <location>
        <begin position="22"/>
        <end position="130"/>
    </location>
</feature>
<feature type="binding site" evidence="2">
    <location>
        <position position="66"/>
    </location>
    <ligand>
        <name>Fe cation</name>
        <dbReference type="ChEBI" id="CHEBI:24875"/>
    </ligand>
</feature>
<evidence type="ECO:0000259" key="5">
    <source>
        <dbReference type="Pfam" id="PF05726"/>
    </source>
</evidence>
<protein>
    <submittedName>
        <fullName evidence="6">Pirin family protein</fullName>
    </submittedName>
</protein>
<dbReference type="PIRSF" id="PIRSF006232">
    <property type="entry name" value="Pirin"/>
    <property type="match status" value="1"/>
</dbReference>
<dbReference type="PANTHER" id="PTHR43594">
    <property type="entry name" value="QUERCETIN 2,3-DIOXYGENASE"/>
    <property type="match status" value="1"/>
</dbReference>
<accession>A0A9X2F096</accession>
<evidence type="ECO:0000256" key="3">
    <source>
        <dbReference type="RuleBase" id="RU003457"/>
    </source>
</evidence>
<feature type="domain" description="Pirin C-terminal" evidence="5">
    <location>
        <begin position="185"/>
        <end position="287"/>
    </location>
</feature>
<feature type="binding site" evidence="2">
    <location>
        <position position="108"/>
    </location>
    <ligand>
        <name>Fe cation</name>
        <dbReference type="ChEBI" id="CHEBI:24875"/>
    </ligand>
</feature>
<organism evidence="6 7">
    <name type="scientific">Solitalea agri</name>
    <dbReference type="NCBI Taxonomy" id="2953739"/>
    <lineage>
        <taxon>Bacteria</taxon>
        <taxon>Pseudomonadati</taxon>
        <taxon>Bacteroidota</taxon>
        <taxon>Sphingobacteriia</taxon>
        <taxon>Sphingobacteriales</taxon>
        <taxon>Sphingobacteriaceae</taxon>
        <taxon>Solitalea</taxon>
    </lineage>
</organism>
<dbReference type="CDD" id="cd02247">
    <property type="entry name" value="cupin_pirin_C"/>
    <property type="match status" value="1"/>
</dbReference>
<sequence>MSTKQIKQILSGASPHMVGDGFRVSNYIPGPANIAQLANPFIMLDYNVPYNFPPSEYRRGVGEHPHRGFETVSIAYEGQIEHRDSSGGGGMISADDVQWMTAASGVMHDEFQSQAFAEKGGIQHFIQIWVNLPAKDKMSAPKYQAITNENISVYKIDDKGSVNRIIAGNFKGVKGAASTFTPIEMYDLRMVAGAEVSFDIPASYNTMILITKGSFTLNDEQLLKHKDFVLFKHEGETIKLKAEEDSYALVLSGEPINEPIVSYGPFVMNTKEEIVQAIDDFNAGKFGSIK</sequence>
<dbReference type="InterPro" id="IPR053186">
    <property type="entry name" value="QDO-related"/>
</dbReference>
<feature type="binding site" evidence="2">
    <location>
        <position position="64"/>
    </location>
    <ligand>
        <name>Fe cation</name>
        <dbReference type="ChEBI" id="CHEBI:24875"/>
    </ligand>
</feature>
<dbReference type="Pfam" id="PF05726">
    <property type="entry name" value="Pirin_C"/>
    <property type="match status" value="1"/>
</dbReference>
<dbReference type="EMBL" id="JAMWYS010000007">
    <property type="protein sequence ID" value="MCO4291710.1"/>
    <property type="molecule type" value="Genomic_DNA"/>
</dbReference>
<name>A0A9X2F096_9SPHI</name>
<comment type="cofactor">
    <cofactor evidence="2">
        <name>Fe cation</name>
        <dbReference type="ChEBI" id="CHEBI:24875"/>
    </cofactor>
    <text evidence="2">Binds 1 Fe cation per subunit.</text>
</comment>
<dbReference type="InterPro" id="IPR012093">
    <property type="entry name" value="Pirin"/>
</dbReference>
<dbReference type="InterPro" id="IPR014710">
    <property type="entry name" value="RmlC-like_jellyroll"/>
</dbReference>
<keyword evidence="2" id="KW-0479">Metal-binding</keyword>
<dbReference type="Gene3D" id="2.60.120.10">
    <property type="entry name" value="Jelly Rolls"/>
    <property type="match status" value="2"/>
</dbReference>
<dbReference type="RefSeq" id="WP_252585942.1">
    <property type="nucleotide sequence ID" value="NZ_JAMWYS010000007.1"/>
</dbReference>
<dbReference type="GO" id="GO:0046872">
    <property type="term" value="F:metal ion binding"/>
    <property type="evidence" value="ECO:0007669"/>
    <property type="project" value="UniProtKB-KW"/>
</dbReference>
<reference evidence="6" key="1">
    <citation type="submission" date="2022-06" db="EMBL/GenBank/DDBJ databases">
        <title>Solitalea sp. MAHUQ-68 isolated from rhizospheric soil.</title>
        <authorList>
            <person name="Huq M.A."/>
        </authorList>
    </citation>
    <scope>NUCLEOTIDE SEQUENCE</scope>
    <source>
        <strain evidence="6">MAHUQ-68</strain>
    </source>
</reference>
<gene>
    <name evidence="6" type="ORF">NF867_02400</name>
</gene>
<dbReference type="CDD" id="cd02909">
    <property type="entry name" value="cupin_pirin_N"/>
    <property type="match status" value="1"/>
</dbReference>
<evidence type="ECO:0000256" key="1">
    <source>
        <dbReference type="ARBA" id="ARBA00008416"/>
    </source>
</evidence>
<dbReference type="Proteomes" id="UP001155182">
    <property type="component" value="Unassembled WGS sequence"/>
</dbReference>
<evidence type="ECO:0000313" key="6">
    <source>
        <dbReference type="EMBL" id="MCO4291710.1"/>
    </source>
</evidence>
<comment type="similarity">
    <text evidence="1 3">Belongs to the pirin family.</text>
</comment>
<proteinExistence type="inferred from homology"/>
<dbReference type="SUPFAM" id="SSF51182">
    <property type="entry name" value="RmlC-like cupins"/>
    <property type="match status" value="1"/>
</dbReference>
<dbReference type="InterPro" id="IPR008778">
    <property type="entry name" value="Pirin_C_dom"/>
</dbReference>